<organism evidence="1 2">
    <name type="scientific">Rhizobium etli (strain ATCC 51251 / DSM 11541 / JCM 21823 / NBRC 15573 / CFN 42)</name>
    <dbReference type="NCBI Taxonomy" id="347834"/>
    <lineage>
        <taxon>Bacteria</taxon>
        <taxon>Pseudomonadati</taxon>
        <taxon>Pseudomonadota</taxon>
        <taxon>Alphaproteobacteria</taxon>
        <taxon>Hyphomicrobiales</taxon>
        <taxon>Rhizobiaceae</taxon>
        <taxon>Rhizobium/Agrobacterium group</taxon>
        <taxon>Rhizobium</taxon>
    </lineage>
</organism>
<name>Q2K857_RHIEC</name>
<dbReference type="InterPro" id="IPR038282">
    <property type="entry name" value="DUF2267_sf"/>
</dbReference>
<dbReference type="InterPro" id="IPR018727">
    <property type="entry name" value="DUF2267"/>
</dbReference>
<dbReference type="eggNOG" id="COG5502">
    <property type="taxonomic scope" value="Bacteria"/>
</dbReference>
<evidence type="ECO:0000313" key="1">
    <source>
        <dbReference type="EMBL" id="ABC90979.1"/>
    </source>
</evidence>
<keyword evidence="2" id="KW-1185">Reference proteome</keyword>
<dbReference type="Pfam" id="PF10025">
    <property type="entry name" value="DUF2267"/>
    <property type="match status" value="1"/>
</dbReference>
<dbReference type="Gene3D" id="1.10.490.110">
    <property type="entry name" value="Uncharacterized conserved protein DUF2267"/>
    <property type="match status" value="1"/>
</dbReference>
<dbReference type="Proteomes" id="UP000001936">
    <property type="component" value="Chromosome"/>
</dbReference>
<gene>
    <name evidence="1" type="ordered locus">RHE_CH02198</name>
</gene>
<proteinExistence type="predicted"/>
<reference evidence="1 2" key="1">
    <citation type="journal article" date="2006" name="Proc. Natl. Acad. Sci. U.S.A.">
        <title>The partitioned Rhizobium etli genome: genetic and metabolic redundancy in seven interacting replicons.</title>
        <authorList>
            <person name="Gonzalez V."/>
            <person name="Santamaria R.I."/>
            <person name="Bustos P."/>
            <person name="Hernandez-Gonzalez I."/>
            <person name="Medrano-Soto A."/>
            <person name="Moreno-Hagelsieb G."/>
            <person name="Janga S.C."/>
            <person name="Ramirez M.A."/>
            <person name="Jimenez-Jacinto V."/>
            <person name="Collado-Vides J."/>
            <person name="Davila G."/>
        </authorList>
    </citation>
    <scope>NUCLEOTIDE SEQUENCE [LARGE SCALE GENOMIC DNA]</scope>
    <source>
        <strain evidence="2">ATCC 51251 / DSM 11541 / JCM 21823 / NBRC 15573 / CFN 42</strain>
    </source>
</reference>
<dbReference type="HOGENOM" id="CLU_1811838_0_0_5"/>
<dbReference type="OrthoDB" id="20942at2"/>
<dbReference type="KEGG" id="ret:RHE_CH02198"/>
<evidence type="ECO:0000313" key="2">
    <source>
        <dbReference type="Proteomes" id="UP000001936"/>
    </source>
</evidence>
<accession>Q2K857</accession>
<dbReference type="EMBL" id="CP000133">
    <property type="protein sequence ID" value="ABC90979.1"/>
    <property type="molecule type" value="Genomic_DNA"/>
</dbReference>
<protein>
    <submittedName>
        <fullName evidence="1">Hypothetical conserved protein</fullName>
    </submittedName>
</protein>
<sequence length="139" mass="16068">MTMPSEYRSASADFDAYLDDIRADTLIDSRNAIYTVTQGVFQTFRRRLDIEEAIRFANLLPPVLRAIFVADWDPDEVKRPFEDRRAMTREVQSLRGDHNFSPDTAIRDVAAAVRKQVDETAFDRVLQTLPDGAEEFWRP</sequence>
<dbReference type="AlphaFoldDB" id="Q2K857"/>